<evidence type="ECO:0000256" key="6">
    <source>
        <dbReference type="ARBA" id="ARBA00022989"/>
    </source>
</evidence>
<sequence>MTEAAPRRRERRWTPEMGAWSGLALTGPLILMLLLFVAWPVMQVAIDSVEGGAVLDNYRVFFTDPSARKILLTTLGLSLVVTVLAVVLGGFYAWALRTVRSPWLRAALWLSALVPFWMSTIVKTYAFTILLGRRGIVNTLLDPFLAQPLDMLYTNGAVVVGMLYSMLPYAVLPLFVSFLTIDPDMGKAAQTLGASRTRAATSVLFPLAVPGLVATASIVFVITLGFYITPVLLGGPRSAFMATLVNQQIFTAFDYPGAAASAVVLIVVALITLAVAIRLVGRERLTRAVA</sequence>
<feature type="domain" description="ABC transmembrane type-1" evidence="9">
    <location>
        <begin position="71"/>
        <end position="276"/>
    </location>
</feature>
<feature type="transmembrane region" description="Helical" evidence="8">
    <location>
        <begin position="20"/>
        <end position="42"/>
    </location>
</feature>
<dbReference type="AlphaFoldDB" id="D3F2L5"/>
<gene>
    <name evidence="10" type="ordered locus">Cwoe_3864</name>
</gene>
<dbReference type="HOGENOM" id="CLU_016047_18_2_11"/>
<dbReference type="eggNOG" id="COG1176">
    <property type="taxonomic scope" value="Bacteria"/>
</dbReference>
<keyword evidence="5 8" id="KW-0812">Transmembrane</keyword>
<accession>D3F2L5</accession>
<evidence type="ECO:0000256" key="2">
    <source>
        <dbReference type="ARBA" id="ARBA00007069"/>
    </source>
</evidence>
<evidence type="ECO:0000256" key="3">
    <source>
        <dbReference type="ARBA" id="ARBA00022448"/>
    </source>
</evidence>
<dbReference type="InterPro" id="IPR000515">
    <property type="entry name" value="MetI-like"/>
</dbReference>
<dbReference type="EMBL" id="CP001854">
    <property type="protein sequence ID" value="ADB52281.1"/>
    <property type="molecule type" value="Genomic_DNA"/>
</dbReference>
<evidence type="ECO:0000259" key="9">
    <source>
        <dbReference type="PROSITE" id="PS50928"/>
    </source>
</evidence>
<dbReference type="PANTHER" id="PTHR42929:SF5">
    <property type="entry name" value="ABC TRANSPORTER PERMEASE PROTEIN"/>
    <property type="match status" value="1"/>
</dbReference>
<feature type="transmembrane region" description="Helical" evidence="8">
    <location>
        <begin position="70"/>
        <end position="95"/>
    </location>
</feature>
<evidence type="ECO:0000256" key="5">
    <source>
        <dbReference type="ARBA" id="ARBA00022692"/>
    </source>
</evidence>
<dbReference type="Gene3D" id="1.10.3720.10">
    <property type="entry name" value="MetI-like"/>
    <property type="match status" value="1"/>
</dbReference>
<proteinExistence type="inferred from homology"/>
<evidence type="ECO:0000256" key="1">
    <source>
        <dbReference type="ARBA" id="ARBA00004651"/>
    </source>
</evidence>
<organism evidence="10 11">
    <name type="scientific">Conexibacter woesei (strain DSM 14684 / CCUG 47730 / CIP 108061 / JCM 11494 / NBRC 100937 / ID131577)</name>
    <dbReference type="NCBI Taxonomy" id="469383"/>
    <lineage>
        <taxon>Bacteria</taxon>
        <taxon>Bacillati</taxon>
        <taxon>Actinomycetota</taxon>
        <taxon>Thermoleophilia</taxon>
        <taxon>Solirubrobacterales</taxon>
        <taxon>Conexibacteraceae</taxon>
        <taxon>Conexibacter</taxon>
    </lineage>
</organism>
<reference evidence="11" key="2">
    <citation type="submission" date="2010-01" db="EMBL/GenBank/DDBJ databases">
        <title>The complete genome of Conexibacter woesei DSM 14684.</title>
        <authorList>
            <consortium name="US DOE Joint Genome Institute (JGI-PGF)"/>
            <person name="Lucas S."/>
            <person name="Copeland A."/>
            <person name="Lapidus A."/>
            <person name="Glavina del Rio T."/>
            <person name="Dalin E."/>
            <person name="Tice H."/>
            <person name="Bruce D."/>
            <person name="Goodwin L."/>
            <person name="Pitluck S."/>
            <person name="Kyrpides N."/>
            <person name="Mavromatis K."/>
            <person name="Ivanova N."/>
            <person name="Mikhailova N."/>
            <person name="Chertkov O."/>
            <person name="Brettin T."/>
            <person name="Detter J.C."/>
            <person name="Han C."/>
            <person name="Larimer F."/>
            <person name="Land M."/>
            <person name="Hauser L."/>
            <person name="Markowitz V."/>
            <person name="Cheng J.-F."/>
            <person name="Hugenholtz P."/>
            <person name="Woyke T."/>
            <person name="Wu D."/>
            <person name="Pukall R."/>
            <person name="Steenblock K."/>
            <person name="Schneider S."/>
            <person name="Klenk H.-P."/>
            <person name="Eisen J.A."/>
        </authorList>
    </citation>
    <scope>NUCLEOTIDE SEQUENCE [LARGE SCALE GENOMIC DNA]</scope>
    <source>
        <strain evidence="11">DSM 14684 / CIP 108061 / JCM 11494 / NBRC 100937 / ID131577</strain>
    </source>
</reference>
<feature type="transmembrane region" description="Helical" evidence="8">
    <location>
        <begin position="202"/>
        <end position="228"/>
    </location>
</feature>
<comment type="similarity">
    <text evidence="2">Belongs to the binding-protein-dependent transport system permease family. CysTW subfamily.</text>
</comment>
<comment type="subcellular location">
    <subcellularLocation>
        <location evidence="1">Cell membrane</location>
        <topology evidence="1">Multi-pass membrane protein</topology>
    </subcellularLocation>
</comment>
<reference evidence="10 11" key="1">
    <citation type="journal article" date="2010" name="Stand. Genomic Sci.">
        <title>Complete genome sequence of Conexibacter woesei type strain (ID131577).</title>
        <authorList>
            <person name="Pukall R."/>
            <person name="Lapidus A."/>
            <person name="Glavina Del Rio T."/>
            <person name="Copeland A."/>
            <person name="Tice H."/>
            <person name="Cheng J.-F."/>
            <person name="Lucas S."/>
            <person name="Chen F."/>
            <person name="Nolan M."/>
            <person name="Bruce D."/>
            <person name="Goodwin L."/>
            <person name="Pitluck S."/>
            <person name="Mavromatis K."/>
            <person name="Ivanova N."/>
            <person name="Ovchinnikova G."/>
            <person name="Pati A."/>
            <person name="Chen A."/>
            <person name="Palaniappan K."/>
            <person name="Land M."/>
            <person name="Hauser L."/>
            <person name="Chang Y.-J."/>
            <person name="Jeffries C.D."/>
            <person name="Chain P."/>
            <person name="Meincke L."/>
            <person name="Sims D."/>
            <person name="Brettin T."/>
            <person name="Detter J.C."/>
            <person name="Rohde M."/>
            <person name="Goeker M."/>
            <person name="Bristow J."/>
            <person name="Eisen J.A."/>
            <person name="Markowitz V."/>
            <person name="Kyrpides N.C."/>
            <person name="Klenk H.-P."/>
            <person name="Hugenholtz P."/>
        </authorList>
    </citation>
    <scope>NUCLEOTIDE SEQUENCE [LARGE SCALE GENOMIC DNA]</scope>
    <source>
        <strain evidence="11">DSM 14684 / CIP 108061 / JCM 11494 / NBRC 100937 / ID131577</strain>
    </source>
</reference>
<dbReference type="GO" id="GO:0005886">
    <property type="term" value="C:plasma membrane"/>
    <property type="evidence" value="ECO:0007669"/>
    <property type="project" value="UniProtKB-SubCell"/>
</dbReference>
<feature type="transmembrane region" description="Helical" evidence="8">
    <location>
        <begin position="258"/>
        <end position="280"/>
    </location>
</feature>
<keyword evidence="3" id="KW-0813">Transport</keyword>
<feature type="transmembrane region" description="Helical" evidence="8">
    <location>
        <begin position="107"/>
        <end position="132"/>
    </location>
</feature>
<dbReference type="CDD" id="cd06261">
    <property type="entry name" value="TM_PBP2"/>
    <property type="match status" value="1"/>
</dbReference>
<keyword evidence="11" id="KW-1185">Reference proteome</keyword>
<evidence type="ECO:0000256" key="7">
    <source>
        <dbReference type="ARBA" id="ARBA00023136"/>
    </source>
</evidence>
<keyword evidence="7 8" id="KW-0472">Membrane</keyword>
<dbReference type="GO" id="GO:0055085">
    <property type="term" value="P:transmembrane transport"/>
    <property type="evidence" value="ECO:0007669"/>
    <property type="project" value="InterPro"/>
</dbReference>
<evidence type="ECO:0000313" key="11">
    <source>
        <dbReference type="Proteomes" id="UP000008229"/>
    </source>
</evidence>
<name>D3F2L5_CONWI</name>
<keyword evidence="4" id="KW-1003">Cell membrane</keyword>
<dbReference type="STRING" id="469383.Cwoe_3864"/>
<evidence type="ECO:0000256" key="8">
    <source>
        <dbReference type="SAM" id="Phobius"/>
    </source>
</evidence>
<evidence type="ECO:0000256" key="4">
    <source>
        <dbReference type="ARBA" id="ARBA00022475"/>
    </source>
</evidence>
<protein>
    <submittedName>
        <fullName evidence="10">Binding-protein-dependent transport systems inner membrane component</fullName>
    </submittedName>
</protein>
<dbReference type="PANTHER" id="PTHR42929">
    <property type="entry name" value="INNER MEMBRANE ABC TRANSPORTER PERMEASE PROTEIN YDCU-RELATED-RELATED"/>
    <property type="match status" value="1"/>
</dbReference>
<dbReference type="InterPro" id="IPR035906">
    <property type="entry name" value="MetI-like_sf"/>
</dbReference>
<dbReference type="SUPFAM" id="SSF161098">
    <property type="entry name" value="MetI-like"/>
    <property type="match status" value="1"/>
</dbReference>
<dbReference type="KEGG" id="cwo:Cwoe_3864"/>
<feature type="transmembrane region" description="Helical" evidence="8">
    <location>
        <begin position="152"/>
        <end position="181"/>
    </location>
</feature>
<dbReference type="Proteomes" id="UP000008229">
    <property type="component" value="Chromosome"/>
</dbReference>
<dbReference type="RefSeq" id="WP_012935332.1">
    <property type="nucleotide sequence ID" value="NC_013739.1"/>
</dbReference>
<dbReference type="OrthoDB" id="9808619at2"/>
<dbReference type="PROSITE" id="PS50928">
    <property type="entry name" value="ABC_TM1"/>
    <property type="match status" value="1"/>
</dbReference>
<evidence type="ECO:0000313" key="10">
    <source>
        <dbReference type="EMBL" id="ADB52281.1"/>
    </source>
</evidence>
<keyword evidence="6 8" id="KW-1133">Transmembrane helix</keyword>